<organism evidence="2 3">
    <name type="scientific">Equus przewalskii</name>
    <name type="common">Przewalski's horse</name>
    <name type="synonym">Equus caballus przewalskii</name>
    <dbReference type="NCBI Taxonomy" id="9798"/>
    <lineage>
        <taxon>Eukaryota</taxon>
        <taxon>Metazoa</taxon>
        <taxon>Chordata</taxon>
        <taxon>Craniata</taxon>
        <taxon>Vertebrata</taxon>
        <taxon>Euteleostomi</taxon>
        <taxon>Mammalia</taxon>
        <taxon>Eutheria</taxon>
        <taxon>Laurasiatheria</taxon>
        <taxon>Perissodactyla</taxon>
        <taxon>Equidae</taxon>
        <taxon>Equus</taxon>
    </lineage>
</organism>
<reference evidence="3" key="1">
    <citation type="submission" date="2025-08" db="UniProtKB">
        <authorList>
            <consortium name="RefSeq"/>
        </authorList>
    </citation>
    <scope>IDENTIFICATION</scope>
    <source>
        <tissue evidence="3">Blood</tissue>
    </source>
</reference>
<name>A0ABM4LFE7_EQUPR</name>
<proteinExistence type="predicted"/>
<evidence type="ECO:0000313" key="3">
    <source>
        <dbReference type="RefSeq" id="XP_070439159.1"/>
    </source>
</evidence>
<accession>A0ABM4LFE7</accession>
<gene>
    <name evidence="3" type="primary">LOC139077087</name>
</gene>
<evidence type="ECO:0000313" key="2">
    <source>
        <dbReference type="Proteomes" id="UP001652662"/>
    </source>
</evidence>
<dbReference type="RefSeq" id="XP_070439159.1">
    <property type="nucleotide sequence ID" value="XM_070583058.1"/>
</dbReference>
<protein>
    <submittedName>
        <fullName evidence="3">Uncharacterized protein</fullName>
    </submittedName>
</protein>
<evidence type="ECO:0000256" key="1">
    <source>
        <dbReference type="SAM" id="MobiDB-lite"/>
    </source>
</evidence>
<feature type="region of interest" description="Disordered" evidence="1">
    <location>
        <begin position="119"/>
        <end position="155"/>
    </location>
</feature>
<keyword evidence="2" id="KW-1185">Reference proteome</keyword>
<dbReference type="Proteomes" id="UP001652662">
    <property type="component" value="Chromosome 18"/>
</dbReference>
<sequence length="298" mass="32304">MYVYLALGCSDLFFNSSSTEPHGPFICCFSPAYTWHSQKDSEVYGPMAPEAAGTDMWPPLWKDGSPWRVPWSALRWLCMPRGAGARERLACHGAGGPAVFDSLKPEHGFCLVGCSRHRGTPSRGGHPGGTGAAVGRGARNAASQRSAEDAEDWDVEEARPLHASPVIQPKVKHEQPLGPGDVAQGALMVTEFMAYTTYTAKELRDLRRQRLGEPLPAWLLPLWAEGADPFGSCYSRWLTQGQGNYSMTEWVTAAAWDSVGECRGAPGDCKPMADLCETGPSYPRVGNEIPSDSFGPDT</sequence>
<dbReference type="GeneID" id="139077087"/>
<feature type="compositionally biased region" description="Gly residues" evidence="1">
    <location>
        <begin position="125"/>
        <end position="134"/>
    </location>
</feature>